<dbReference type="RefSeq" id="XP_012338163.1">
    <property type="nucleotide sequence ID" value="XM_012482740.1"/>
</dbReference>
<evidence type="ECO:0000313" key="2">
    <source>
        <dbReference type="EMBL" id="KJP85927.1"/>
    </source>
</evidence>
<dbReference type="AlphaFoldDB" id="A0A0D9QGH4"/>
<name>A0A0D9QGH4_PLAFR</name>
<organism evidence="2 3">
    <name type="scientific">Plasmodium fragile</name>
    <dbReference type="NCBI Taxonomy" id="5857"/>
    <lineage>
        <taxon>Eukaryota</taxon>
        <taxon>Sar</taxon>
        <taxon>Alveolata</taxon>
        <taxon>Apicomplexa</taxon>
        <taxon>Aconoidasida</taxon>
        <taxon>Haemosporida</taxon>
        <taxon>Plasmodiidae</taxon>
        <taxon>Plasmodium</taxon>
        <taxon>Plasmodium (Plasmodium)</taxon>
    </lineage>
</organism>
<protein>
    <recommendedName>
        <fullName evidence="4">Inner membrane complex protein</fullName>
    </recommendedName>
</protein>
<sequence length="396" mass="46076">MFPDTSNNYEKLNKVDKSFDSTNDTAPGSVSRLYTIDGYTSESIGITQPQYKEYYSYPNAIVQEYDSKSNTPSMNFGCPGNPFSCKPPNAKVFIRRVENKKRKECNKKCSSLNSSFSQDINPYVVYPSNSINENNMGEFTYTMPLSDTDTKVPFGGKYVADKNSRLTYAYLSDDLNYSLNGQLMNFDNTYMNIPLCVRESFQYSDPCNIINGVYPLHQGGEFHLNNILPQEMDVKCHITPKDVIRYIHNFIKYIFKVIKLAFAKIKRDLNTKEIYFDPTMPPVHEMDIDCEVCRKKYGDILLNNHQRDCISFFEGVDESRTIFSKIWDIINNWLDGKDTNKMDFFKDREQIKEMLQQNSKQFEEVYYKLGIFPKDENGKIELPQFSNFDRHSVVLM</sequence>
<dbReference type="GeneID" id="24270452"/>
<accession>A0A0D9QGH4</accession>
<evidence type="ECO:0000313" key="3">
    <source>
        <dbReference type="Proteomes" id="UP000054561"/>
    </source>
</evidence>
<dbReference type="RefSeq" id="XP_012337492.1">
    <property type="nucleotide sequence ID" value="XM_012482069.1"/>
</dbReference>
<keyword evidence="3" id="KW-1185">Reference proteome</keyword>
<reference evidence="2 3" key="1">
    <citation type="submission" date="2014-03" db="EMBL/GenBank/DDBJ databases">
        <title>The Genome Sequence of Plasmodium fragile nilgiri.</title>
        <authorList>
            <consortium name="The Broad Institute Genomics Platform"/>
            <consortium name="The Broad Institute Genome Sequencing Center for Infectious Disease"/>
            <person name="Neafsey D."/>
            <person name="Duraisingh M."/>
            <person name="Young S.K."/>
            <person name="Zeng Q."/>
            <person name="Gargeya S."/>
            <person name="Abouelleil A."/>
            <person name="Alvarado L."/>
            <person name="Chapman S.B."/>
            <person name="Gainer-Dewar J."/>
            <person name="Goldberg J."/>
            <person name="Griggs A."/>
            <person name="Gujja S."/>
            <person name="Hansen M."/>
            <person name="Howarth C."/>
            <person name="Imamovic A."/>
            <person name="Larimer J."/>
            <person name="Pearson M."/>
            <person name="Poon T.W."/>
            <person name="Priest M."/>
            <person name="Roberts A."/>
            <person name="Saif S."/>
            <person name="Shea T."/>
            <person name="Sykes S."/>
            <person name="Wortman J."/>
            <person name="Nusbaum C."/>
            <person name="Birren B."/>
        </authorList>
    </citation>
    <scope>NUCLEOTIDE SEQUENCE [LARGE SCALE GENOMIC DNA]</scope>
    <source>
        <strain evidence="3">nilgiri</strain>
        <strain evidence="2">Nilgiri</strain>
    </source>
</reference>
<dbReference type="GeneID" id="24269773"/>
<dbReference type="EMBL" id="KQ001707">
    <property type="protein sequence ID" value="KJP85927.1"/>
    <property type="molecule type" value="Genomic_DNA"/>
</dbReference>
<gene>
    <name evidence="2" type="ORF">AK88_04459</name>
    <name evidence="1" type="ORF">AK88_05138</name>
</gene>
<dbReference type="OMA" id="FSNFERH"/>
<dbReference type="OrthoDB" id="390329at2759"/>
<dbReference type="Proteomes" id="UP000054561">
    <property type="component" value="Unassembled WGS sequence"/>
</dbReference>
<proteinExistence type="predicted"/>
<dbReference type="VEuPathDB" id="PlasmoDB:AK88_04459"/>
<evidence type="ECO:0000313" key="1">
    <source>
        <dbReference type="EMBL" id="KJP85242.1"/>
    </source>
</evidence>
<evidence type="ECO:0008006" key="4">
    <source>
        <dbReference type="Google" id="ProtNLM"/>
    </source>
</evidence>
<dbReference type="EMBL" id="KQ001739">
    <property type="protein sequence ID" value="KJP85242.1"/>
    <property type="molecule type" value="Genomic_DNA"/>
</dbReference>
<dbReference type="VEuPathDB" id="PlasmoDB:AK88_05138"/>